<comment type="caution">
    <text evidence="1">The sequence shown here is derived from an EMBL/GenBank/DDBJ whole genome shotgun (WGS) entry which is preliminary data.</text>
</comment>
<proteinExistence type="predicted"/>
<dbReference type="Proteomes" id="UP001646157">
    <property type="component" value="Unassembled WGS sequence"/>
</dbReference>
<accession>A0ABS2N9F0</accession>
<organism evidence="1 2">
    <name type="scientific">Rossellomorea pakistanensis</name>
    <dbReference type="NCBI Taxonomy" id="992288"/>
    <lineage>
        <taxon>Bacteria</taxon>
        <taxon>Bacillati</taxon>
        <taxon>Bacillota</taxon>
        <taxon>Bacilli</taxon>
        <taxon>Bacillales</taxon>
        <taxon>Bacillaceae</taxon>
        <taxon>Rossellomorea</taxon>
    </lineage>
</organism>
<reference evidence="1 2" key="1">
    <citation type="submission" date="2021-01" db="EMBL/GenBank/DDBJ databases">
        <title>Genomic Encyclopedia of Type Strains, Phase IV (KMG-IV): sequencing the most valuable type-strain genomes for metagenomic binning, comparative biology and taxonomic classification.</title>
        <authorList>
            <person name="Goeker M."/>
        </authorList>
    </citation>
    <scope>NUCLEOTIDE SEQUENCE [LARGE SCALE GENOMIC DNA]</scope>
    <source>
        <strain evidence="1 2">DSM 24834</strain>
    </source>
</reference>
<protein>
    <submittedName>
        <fullName evidence="1">Uncharacterized protein</fullName>
    </submittedName>
</protein>
<dbReference type="EMBL" id="JAFBDZ010000001">
    <property type="protein sequence ID" value="MBM7584472.1"/>
    <property type="molecule type" value="Genomic_DNA"/>
</dbReference>
<gene>
    <name evidence="1" type="ORF">JOC86_001009</name>
</gene>
<evidence type="ECO:0000313" key="1">
    <source>
        <dbReference type="EMBL" id="MBM7584472.1"/>
    </source>
</evidence>
<evidence type="ECO:0000313" key="2">
    <source>
        <dbReference type="Proteomes" id="UP001646157"/>
    </source>
</evidence>
<name>A0ABS2N9F0_9BACI</name>
<sequence length="30" mass="3476">MDKRVLLMAVEYKGRNFVSILMEMTLATKS</sequence>
<keyword evidence="2" id="KW-1185">Reference proteome</keyword>